<dbReference type="Gene3D" id="2.60.40.10">
    <property type="entry name" value="Immunoglobulins"/>
    <property type="match status" value="1"/>
</dbReference>
<dbReference type="OrthoDB" id="1488818at2"/>
<evidence type="ECO:0000313" key="3">
    <source>
        <dbReference type="Proteomes" id="UP000306552"/>
    </source>
</evidence>
<keyword evidence="1" id="KW-0732">Signal</keyword>
<organism evidence="2 3">
    <name type="scientific">Mesohalobacter halotolerans</name>
    <dbReference type="NCBI Taxonomy" id="1883405"/>
    <lineage>
        <taxon>Bacteria</taxon>
        <taxon>Pseudomonadati</taxon>
        <taxon>Bacteroidota</taxon>
        <taxon>Flavobacteriia</taxon>
        <taxon>Flavobacteriales</taxon>
        <taxon>Flavobacteriaceae</taxon>
        <taxon>Mesohalobacter</taxon>
    </lineage>
</organism>
<reference evidence="2 3" key="1">
    <citation type="submission" date="2019-04" db="EMBL/GenBank/DDBJ databases">
        <title>Psychroflexus halotolerans sp. nov., isolated from a marine solar saltern.</title>
        <authorList>
            <person name="Feng X."/>
        </authorList>
    </citation>
    <scope>NUCLEOTIDE SEQUENCE [LARGE SCALE GENOMIC DNA]</scope>
    <source>
        <strain evidence="2 3">WDS2C27</strain>
    </source>
</reference>
<evidence type="ECO:0000256" key="1">
    <source>
        <dbReference type="SAM" id="SignalP"/>
    </source>
</evidence>
<gene>
    <name evidence="2" type="ORF">FCN74_00615</name>
</gene>
<keyword evidence="3" id="KW-1185">Reference proteome</keyword>
<evidence type="ECO:0000313" key="2">
    <source>
        <dbReference type="EMBL" id="TKS56961.1"/>
    </source>
</evidence>
<dbReference type="EMBL" id="SWMU01000001">
    <property type="protein sequence ID" value="TKS56961.1"/>
    <property type="molecule type" value="Genomic_DNA"/>
</dbReference>
<dbReference type="InterPro" id="IPR013783">
    <property type="entry name" value="Ig-like_fold"/>
</dbReference>
<accession>A0A4U5TSY9</accession>
<comment type="caution">
    <text evidence="2">The sequence shown here is derived from an EMBL/GenBank/DDBJ whole genome shotgun (WGS) entry which is preliminary data.</text>
</comment>
<sequence>MGKSTFFWLLFFLVFTCFVKAQTTVDCAVGPVNNTFCYDSNVVEEFTYVSSNGSSLNLTVNSGDVEEGFDEFIVLDTNGTELYNGYGNAGDLAGLTFQSTGDEITVQVTPDFSISCQSSSSINPIDLTVSCATCTNPQVDFTLVDDCLNAPQFFVEVNVIDLGSATDLDIIDNQGNPAQTASATGIFTFGPYPNGTLVELTASNNQDINCQVQSGVITQDNCTLNLVDCAVGSVNTNFCYDSSVTEEFTYVSSNGSPLNLTVNSGNVENNFDEFIVLDSNGTELYNGYGNAGDLAGLTFQSTGDEITVQVTPDGSIDCQSSSSINPIDLTVSCATCTNPQVDFTLVDDCLNAPQFFVEVNVIDLGSATDLDITDNQGNPSQTASATGVFTFGPYPNGTLVELTASNNQDINCQVQSGVITQDNCTLNLVDCAVGSVNTNFCYDSGVTEEFTYVSSNGSPLNLTVNSGNVENNFDEFIVLDSNGTELYNGYGNAGDLAGLTFQSTGDEITVQVTPDGSIDCQSSSNINPIDLTVSCATCVNPQVNYNLIGNCGNGNEEFTVEVEIVDLGTAPSLDITNNQGDPLQNVTFPTTLTYGPYPLGTDVVFTVENVDDVNCIITSPNQTLETCGCFGSDPFCAPEPGEALIFENVDDSSSTEADPNLSNYGCLATQPNPVWFFMQVEDSGELVFEIVQNTQFDNQGNPTGTPLDVDFIAWGPFTDTQFCNDLDSCTQCESNTFDNNYPYGNVMDCSYSAAPTETFTIPNAQVGEIYAVLITNFNGDPGFISLGQTNFDDPNSGSTNCDIVLQNQVTACQADGAVLTATDSAADQYQWLLFNESTQQFDPITGEDQPTLAVTESGLYQVLTLNGADVSTEEFDVTIIPEPENSLPTETAVCNNQTIILDATAQNPDDYDSFEYQWFLNNNPISGETQATLDVDQPGNYTVEISTTNLNIDADGNDLTCVNIFDIQVNSADFTVDLGEDQTFCDAGSQAITANVNGADDTNATYFWNTGDTTASIDVSDSGIYEVSVTIEGCTVTESVEYKFNESPVIALGPDTTTCDLTLFELDATPSNLDTGASVTYEWTLDGQPLNVNDDVAVINPDDFGFGNYEVNVYFDNPNCNTVDNISFSQRQISVDISSDDSDNLFCVDDKVTFSASLQDAEPAEANFEWFVNGENQNNNSATLENYSITSNQTSQSVSVEVSIGNECLASEQLTFNLYAIDNCVISQGLSPNGDGQNDNLDLRFLDDRTGITSFEVFNRYGQKVYEKANYRDEFFGQSDNGNNLETGTYFYVIKFDKEDESFGIIQKGWIYINQEQ</sequence>
<proteinExistence type="predicted"/>
<protein>
    <submittedName>
        <fullName evidence="2">Gliding motility-associated C-terminal domain-containing protein</fullName>
    </submittedName>
</protein>
<dbReference type="Proteomes" id="UP000306552">
    <property type="component" value="Unassembled WGS sequence"/>
</dbReference>
<name>A0A4U5TSY9_9FLAO</name>
<feature type="signal peptide" evidence="1">
    <location>
        <begin position="1"/>
        <end position="21"/>
    </location>
</feature>
<dbReference type="Pfam" id="PF13585">
    <property type="entry name" value="CHU_C"/>
    <property type="match status" value="1"/>
</dbReference>
<feature type="chain" id="PRO_5020327147" evidence="1">
    <location>
        <begin position="22"/>
        <end position="1317"/>
    </location>
</feature>